<gene>
    <name evidence="4" type="primary">Igsf10_1</name>
    <name evidence="4" type="ORF">RHOROS_R15508</name>
</gene>
<feature type="domain" description="Ig-like" evidence="3">
    <location>
        <begin position="48"/>
        <end position="126"/>
    </location>
</feature>
<evidence type="ECO:0000313" key="4">
    <source>
        <dbReference type="EMBL" id="NXF22952.1"/>
    </source>
</evidence>
<reference evidence="4 5" key="1">
    <citation type="submission" date="2019-09" db="EMBL/GenBank/DDBJ databases">
        <title>Bird 10,000 Genomes (B10K) Project - Family phase.</title>
        <authorList>
            <person name="Zhang G."/>
        </authorList>
    </citation>
    <scope>NUCLEOTIDE SEQUENCE [LARGE SCALE GENOMIC DNA]</scope>
    <source>
        <strain evidence="4">B10K-CU-031-12</strain>
        <tissue evidence="4">Muscle</tissue>
    </source>
</reference>
<feature type="compositionally biased region" description="Polar residues" evidence="2">
    <location>
        <begin position="368"/>
        <end position="383"/>
    </location>
</feature>
<feature type="compositionally biased region" description="Pro residues" evidence="2">
    <location>
        <begin position="336"/>
        <end position="346"/>
    </location>
</feature>
<dbReference type="GO" id="GO:0098632">
    <property type="term" value="F:cell-cell adhesion mediator activity"/>
    <property type="evidence" value="ECO:0007669"/>
    <property type="project" value="TreeGrafter"/>
</dbReference>
<feature type="region of interest" description="Disordered" evidence="2">
    <location>
        <begin position="652"/>
        <end position="702"/>
    </location>
</feature>
<comment type="caution">
    <text evidence="4">The sequence shown here is derived from an EMBL/GenBank/DDBJ whole genome shotgun (WGS) entry which is preliminary data.</text>
</comment>
<sequence length="1000" mass="103096">EDGRILVLESGVLTLRTADVFDSGLYHCISSNHKDADVLTFRITVVDPHVGRSGVNGAQLPAALGSTLHLPCTATAAPDPAVTWVLPEHTILRQSAGNKHIFANGTLRIQGVTQRDVGYFRCLAANRFGVDLLVFQVLVRQDETALKKKHGALGEWEEGSGNELLRSAAAQRQPSGTAGTLRALGEPAAPAASSQSTHQSSSHGKMPHWPHTDRTGRRFRGHRRQFVSSGRRVDPQRWAALLEKAKRNSTVAGKRGEAATEPPIQAHKLSEVPEDEEETSGDLVSPEEEFMIPATERSPVSALGRATEPTIPAGPKETGNPPPAWSTSLLLTEPITPLPSPLPHPGAPATKRSQTLPKPSDSWERSDLSQISANGVKQPTVPSGTATLFPAGQKSIYSGESNNQHLKSASMTPTTEATGTSKAVTPQNTADKLHIFTESIDNVSTKTDHQVPVATVNAPSSEFGPIYFHSTQKGGTPHPPASTFTTHQQIEVIQDVPTHPAQLQQHYGRRRKISGRRRIVRPGRVPGMKEPRYNFGRPGSARGSTAVATGVQLNMNYASNVPTLCNSSSSINPFSPDTPQSSPSTMKMPLEHPMGTHQNTAFLREEEKKHGARQKAAATVVSVTAEDTATTAASGSGVTGLKPTVTLVVTPQTNTRATKSKILRAGGRRGQRRKRPPKTPAPQRVAAAQSTAGTPAAQSTAATPAVSTVISAVSTASPAAQSTAATPAASTGTPAAQSTAATPAAQSTDISAASTGTPAVSTATPAASTVISAVSTATLAAQSTAATPAASTATLAAQSTAATPTVTAPASPAVPPSLAPANPLPGSSSAVSRTKAAALGVPESPEVPRHRPTAATQTAATPGTWRNTPSATPLPGSVTAQSPPMALQATPGSQRNTQLPMAPAASPAQTPTMGLQTSPWPDEPPGATSAPPAAASATPGPGPAQHTRASAGAGGKPHLGLEEGAVQEQQGAVPTLPARAVPGAPAAVTAPSTQHPSPLP</sequence>
<dbReference type="EMBL" id="VWYZ01000252">
    <property type="protein sequence ID" value="NXF22952.1"/>
    <property type="molecule type" value="Genomic_DNA"/>
</dbReference>
<evidence type="ECO:0000313" key="5">
    <source>
        <dbReference type="Proteomes" id="UP000574210"/>
    </source>
</evidence>
<dbReference type="InterPro" id="IPR007110">
    <property type="entry name" value="Ig-like_dom"/>
</dbReference>
<dbReference type="InterPro" id="IPR003599">
    <property type="entry name" value="Ig_sub"/>
</dbReference>
<dbReference type="PANTHER" id="PTHR10075:SF103">
    <property type="entry name" value="ROUNDABOUT HOMOLOG 4"/>
    <property type="match status" value="1"/>
</dbReference>
<feature type="non-terminal residue" evidence="4">
    <location>
        <position position="1"/>
    </location>
</feature>
<name>A0A7K8S0X6_9PASS</name>
<dbReference type="GO" id="GO:0007411">
    <property type="term" value="P:axon guidance"/>
    <property type="evidence" value="ECO:0007669"/>
    <property type="project" value="TreeGrafter"/>
</dbReference>
<dbReference type="SUPFAM" id="SSF48726">
    <property type="entry name" value="Immunoglobulin"/>
    <property type="match status" value="2"/>
</dbReference>
<evidence type="ECO:0000256" key="1">
    <source>
        <dbReference type="ARBA" id="ARBA00023319"/>
    </source>
</evidence>
<dbReference type="GO" id="GO:0007156">
    <property type="term" value="P:homophilic cell adhesion via plasma membrane adhesion molecules"/>
    <property type="evidence" value="ECO:0007669"/>
    <property type="project" value="TreeGrafter"/>
</dbReference>
<dbReference type="InterPro" id="IPR013783">
    <property type="entry name" value="Ig-like_fold"/>
</dbReference>
<feature type="compositionally biased region" description="Low complexity" evidence="2">
    <location>
        <begin position="819"/>
        <end position="830"/>
    </location>
</feature>
<dbReference type="PANTHER" id="PTHR10075">
    <property type="entry name" value="BASIGIN RELATED"/>
    <property type="match status" value="1"/>
</dbReference>
<dbReference type="GO" id="GO:0030424">
    <property type="term" value="C:axon"/>
    <property type="evidence" value="ECO:0007669"/>
    <property type="project" value="TreeGrafter"/>
</dbReference>
<dbReference type="AlphaFoldDB" id="A0A7K8S0X6"/>
<protein>
    <submittedName>
        <fullName evidence="4">IGS10 protein</fullName>
    </submittedName>
</protein>
<feature type="compositionally biased region" description="Low complexity" evidence="2">
    <location>
        <begin position="187"/>
        <end position="203"/>
    </location>
</feature>
<feature type="region of interest" description="Disordered" evidence="2">
    <location>
        <begin position="806"/>
        <end position="1000"/>
    </location>
</feature>
<feature type="region of interest" description="Disordered" evidence="2">
    <location>
        <begin position="301"/>
        <end position="383"/>
    </location>
</feature>
<evidence type="ECO:0000256" key="2">
    <source>
        <dbReference type="SAM" id="MobiDB-lite"/>
    </source>
</evidence>
<feature type="compositionally biased region" description="Low complexity" evidence="2">
    <location>
        <begin position="326"/>
        <end position="335"/>
    </location>
</feature>
<proteinExistence type="predicted"/>
<feature type="region of interest" description="Disordered" evidence="2">
    <location>
        <begin position="168"/>
        <end position="220"/>
    </location>
</feature>
<dbReference type="GO" id="GO:0070593">
    <property type="term" value="P:dendrite self-avoidance"/>
    <property type="evidence" value="ECO:0007669"/>
    <property type="project" value="TreeGrafter"/>
</dbReference>
<feature type="compositionally biased region" description="Low complexity" evidence="2">
    <location>
        <begin position="977"/>
        <end position="991"/>
    </location>
</feature>
<feature type="region of interest" description="Disordered" evidence="2">
    <location>
        <begin position="724"/>
        <end position="750"/>
    </location>
</feature>
<keyword evidence="5" id="KW-1185">Reference proteome</keyword>
<dbReference type="Pfam" id="PF13927">
    <property type="entry name" value="Ig_3"/>
    <property type="match status" value="1"/>
</dbReference>
<feature type="compositionally biased region" description="Acidic residues" evidence="2">
    <location>
        <begin position="272"/>
        <end position="284"/>
    </location>
</feature>
<feature type="region of interest" description="Disordered" evidence="2">
    <location>
        <begin position="247"/>
        <end position="284"/>
    </location>
</feature>
<feature type="non-terminal residue" evidence="4">
    <location>
        <position position="1000"/>
    </location>
</feature>
<feature type="compositionally biased region" description="Polar residues" evidence="2">
    <location>
        <begin position="907"/>
        <end position="919"/>
    </location>
</feature>
<keyword evidence="1" id="KW-0393">Immunoglobulin domain</keyword>
<dbReference type="InterPro" id="IPR003598">
    <property type="entry name" value="Ig_sub2"/>
</dbReference>
<feature type="region of interest" description="Disordered" evidence="2">
    <location>
        <begin position="522"/>
        <end position="541"/>
    </location>
</feature>
<dbReference type="Proteomes" id="UP000574210">
    <property type="component" value="Unassembled WGS sequence"/>
</dbReference>
<dbReference type="SMART" id="SM00408">
    <property type="entry name" value="IGc2"/>
    <property type="match status" value="1"/>
</dbReference>
<feature type="compositionally biased region" description="Basic residues" evidence="2">
    <location>
        <begin position="658"/>
        <end position="677"/>
    </location>
</feature>
<dbReference type="InterPro" id="IPR036179">
    <property type="entry name" value="Ig-like_dom_sf"/>
</dbReference>
<accession>A0A7K8S0X6</accession>
<organism evidence="4 5">
    <name type="scientific">Rhodinocichla rosea</name>
    <dbReference type="NCBI Taxonomy" id="58203"/>
    <lineage>
        <taxon>Eukaryota</taxon>
        <taxon>Metazoa</taxon>
        <taxon>Chordata</taxon>
        <taxon>Craniata</taxon>
        <taxon>Vertebrata</taxon>
        <taxon>Euteleostomi</taxon>
        <taxon>Archelosauria</taxon>
        <taxon>Archosauria</taxon>
        <taxon>Dinosauria</taxon>
        <taxon>Saurischia</taxon>
        <taxon>Theropoda</taxon>
        <taxon>Coelurosauria</taxon>
        <taxon>Aves</taxon>
        <taxon>Neognathae</taxon>
        <taxon>Neoaves</taxon>
        <taxon>Telluraves</taxon>
        <taxon>Australaves</taxon>
        <taxon>Passeriformes</taxon>
        <taxon>Thraupidae</taxon>
        <taxon>Rhodinocichla</taxon>
    </lineage>
</organism>
<feature type="compositionally biased region" description="Low complexity" evidence="2">
    <location>
        <begin position="685"/>
        <end position="702"/>
    </location>
</feature>
<feature type="compositionally biased region" description="Polar residues" evidence="2">
    <location>
        <begin position="890"/>
        <end position="899"/>
    </location>
</feature>
<feature type="compositionally biased region" description="Low complexity" evidence="2">
    <location>
        <begin position="925"/>
        <end position="939"/>
    </location>
</feature>
<dbReference type="GO" id="GO:0005886">
    <property type="term" value="C:plasma membrane"/>
    <property type="evidence" value="ECO:0007669"/>
    <property type="project" value="TreeGrafter"/>
</dbReference>
<dbReference type="PROSITE" id="PS50835">
    <property type="entry name" value="IG_LIKE"/>
    <property type="match status" value="1"/>
</dbReference>
<evidence type="ECO:0000259" key="3">
    <source>
        <dbReference type="PROSITE" id="PS50835"/>
    </source>
</evidence>
<dbReference type="Gene3D" id="2.60.40.10">
    <property type="entry name" value="Immunoglobulins"/>
    <property type="match status" value="1"/>
</dbReference>
<feature type="region of interest" description="Disordered" evidence="2">
    <location>
        <begin position="404"/>
        <end position="425"/>
    </location>
</feature>
<dbReference type="SMART" id="SM00409">
    <property type="entry name" value="IG"/>
    <property type="match status" value="1"/>
</dbReference>
<dbReference type="CDD" id="cd00096">
    <property type="entry name" value="Ig"/>
    <property type="match status" value="1"/>
</dbReference>